<evidence type="ECO:0000313" key="13">
    <source>
        <dbReference type="Proteomes" id="UP000805614"/>
    </source>
</evidence>
<evidence type="ECO:0000256" key="1">
    <source>
        <dbReference type="ARBA" id="ARBA00000729"/>
    </source>
</evidence>
<protein>
    <recommendedName>
        <fullName evidence="6">Bifunctional IPC transferase and DIPP synthase</fullName>
        <ecNumber evidence="4">2.7.7.74</ecNumber>
        <ecNumber evidence="5">2.7.8.34</ecNumber>
    </recommendedName>
</protein>
<dbReference type="Gene3D" id="1.20.120.1760">
    <property type="match status" value="1"/>
</dbReference>
<feature type="transmembrane region" description="Helical" evidence="11">
    <location>
        <begin position="513"/>
        <end position="532"/>
    </location>
</feature>
<reference evidence="12 13" key="1">
    <citation type="submission" date="2020-06" db="EMBL/GenBank/DDBJ databases">
        <title>Actinomadura xiongansis sp. nov., isolated from soil of Baiyangdian.</title>
        <authorList>
            <person name="Zhang X."/>
        </authorList>
    </citation>
    <scope>NUCLEOTIDE SEQUENCE [LARGE SCALE GENOMIC DNA]</scope>
    <source>
        <strain evidence="12 13">HBUM206468</strain>
    </source>
</reference>
<dbReference type="Pfam" id="PF01066">
    <property type="entry name" value="CDP-OH_P_transf"/>
    <property type="match status" value="1"/>
</dbReference>
<dbReference type="InterPro" id="IPR048254">
    <property type="entry name" value="CDP_ALCOHOL_P_TRANSF_CS"/>
</dbReference>
<feature type="transmembrane region" description="Helical" evidence="11">
    <location>
        <begin position="358"/>
        <end position="376"/>
    </location>
</feature>
<evidence type="ECO:0000256" key="4">
    <source>
        <dbReference type="ARBA" id="ARBA00012504"/>
    </source>
</evidence>
<proteinExistence type="inferred from homology"/>
<comment type="similarity">
    <text evidence="9">Belongs to the CDP-alcohol phosphatidyltransferase class-I family.</text>
</comment>
<dbReference type="InterPro" id="IPR000462">
    <property type="entry name" value="CDP-OH_P_trans"/>
</dbReference>
<evidence type="ECO:0000256" key="3">
    <source>
        <dbReference type="ARBA" id="ARBA00007897"/>
    </source>
</evidence>
<comment type="similarity">
    <text evidence="3">In the N-terminal section; belongs to the MobA family.</text>
</comment>
<evidence type="ECO:0000313" key="12">
    <source>
        <dbReference type="EMBL" id="MBC6464747.1"/>
    </source>
</evidence>
<feature type="transmembrane region" description="Helical" evidence="11">
    <location>
        <begin position="538"/>
        <end position="558"/>
    </location>
</feature>
<evidence type="ECO:0000256" key="10">
    <source>
        <dbReference type="SAM" id="MobiDB-lite"/>
    </source>
</evidence>
<comment type="caution">
    <text evidence="12">The sequence shown here is derived from an EMBL/GenBank/DDBJ whole genome shotgun (WGS) entry which is preliminary data.</text>
</comment>
<name>A0ABR7LIU2_9ACTN</name>
<evidence type="ECO:0000256" key="7">
    <source>
        <dbReference type="ARBA" id="ARBA00022679"/>
    </source>
</evidence>
<keyword evidence="13" id="KW-1185">Reference proteome</keyword>
<evidence type="ECO:0000256" key="8">
    <source>
        <dbReference type="ARBA" id="ARBA00049235"/>
    </source>
</evidence>
<evidence type="ECO:0000256" key="5">
    <source>
        <dbReference type="ARBA" id="ARBA00013268"/>
    </source>
</evidence>
<organism evidence="12 13">
    <name type="scientific">Actinomadura alba</name>
    <dbReference type="NCBI Taxonomy" id="406431"/>
    <lineage>
        <taxon>Bacteria</taxon>
        <taxon>Bacillati</taxon>
        <taxon>Actinomycetota</taxon>
        <taxon>Actinomycetes</taxon>
        <taxon>Streptosporangiales</taxon>
        <taxon>Thermomonosporaceae</taxon>
        <taxon>Actinomadura</taxon>
    </lineage>
</organism>
<dbReference type="Proteomes" id="UP000805614">
    <property type="component" value="Unassembled WGS sequence"/>
</dbReference>
<dbReference type="SUPFAM" id="SSF53448">
    <property type="entry name" value="Nucleotide-diphospho-sugar transferases"/>
    <property type="match status" value="1"/>
</dbReference>
<dbReference type="PROSITE" id="PS00379">
    <property type="entry name" value="CDP_ALCOHOL_P_TRANSF"/>
    <property type="match status" value="1"/>
</dbReference>
<evidence type="ECO:0000256" key="11">
    <source>
        <dbReference type="SAM" id="Phobius"/>
    </source>
</evidence>
<accession>A0ABR7LIU2</accession>
<sequence>MTLAVVVATEPVEAAAAGGPASTAELHYGDTDQALLRRLLDQLASLNVHDAHVIARPETATALRHPDEAADPGHTVVESYDIAMDLREIARLAGAAREPVLILHGDLVMSNEQLARVVHDAKPGALALVAGRRPEGEPTRPVVRTKGGLVVSAGSRHHQVTDPDAEFRGVLRLAPKVAGELAAAAKNLADLVGTLPESEPVRTLGEARQEVSRFVDNEAVAIERALRERPAAGSADTALGGTPPRGDDAPALLLVGLVRSGVRVAARPVRDLVCDRVLTVGQVSAARAAVDAVDEDRVRLNDAVKGNDGFFTTYAVSTYSRYIARWAAGRKLTPNMVTSMSMAVAVVAAVWFSEGTRLGLVVGGVLLYFAFVLDCVDGQLARYTRQFSTLGAWLDATFDRAKEYVVYAGLAVGSTAAAVGTAAHGGDVWVLAVAALILQTVRHMIDFSFEAARVRAPAAPLPEVPLTDRDDSVLDPPPRPAGPARRSGGLGQLAMWLSARTERIGGLRWAKKIVILPIGERFALIAITAALFNAKVTFLSLLIWGSLATAYTLTGRVLRSVAR</sequence>
<dbReference type="InterPro" id="IPR029044">
    <property type="entry name" value="Nucleotide-diphossugar_trans"/>
</dbReference>
<dbReference type="EMBL" id="JABVEC010000002">
    <property type="protein sequence ID" value="MBC6464747.1"/>
    <property type="molecule type" value="Genomic_DNA"/>
</dbReference>
<comment type="similarity">
    <text evidence="2">In the C-terminal section; belongs to the CDP-alcohol phosphatidyltransferase class-I family.</text>
</comment>
<keyword evidence="11" id="KW-0472">Membrane</keyword>
<evidence type="ECO:0000256" key="6">
    <source>
        <dbReference type="ARBA" id="ARBA00018322"/>
    </source>
</evidence>
<keyword evidence="11" id="KW-0812">Transmembrane</keyword>
<comment type="catalytic activity">
    <reaction evidence="1">
        <text>1D-myo-inositol 3-phosphate + CTP + H(+) = CDP-1L-myo-inositol + diphosphate</text>
        <dbReference type="Rhea" id="RHEA:30647"/>
        <dbReference type="ChEBI" id="CHEBI:15378"/>
        <dbReference type="ChEBI" id="CHEBI:33019"/>
        <dbReference type="ChEBI" id="CHEBI:37563"/>
        <dbReference type="ChEBI" id="CHEBI:58401"/>
        <dbReference type="ChEBI" id="CHEBI:62573"/>
        <dbReference type="EC" id="2.7.7.74"/>
    </reaction>
</comment>
<evidence type="ECO:0000256" key="9">
    <source>
        <dbReference type="RuleBase" id="RU003750"/>
    </source>
</evidence>
<keyword evidence="11" id="KW-1133">Transmembrane helix</keyword>
<keyword evidence="7 9" id="KW-0808">Transferase</keyword>
<comment type="catalytic activity">
    <reaction evidence="8">
        <text>CDP-1L-myo-inositol + 1D-myo-inositol 3-phosphate = bis(1L-myo-inositol) 3,1'-phosphate 1-phosphate + CMP + H(+)</text>
        <dbReference type="Rhea" id="RHEA:31327"/>
        <dbReference type="ChEBI" id="CHEBI:15378"/>
        <dbReference type="ChEBI" id="CHEBI:58401"/>
        <dbReference type="ChEBI" id="CHEBI:60377"/>
        <dbReference type="ChEBI" id="CHEBI:62573"/>
        <dbReference type="ChEBI" id="CHEBI:62576"/>
        <dbReference type="EC" id="2.7.8.34"/>
    </reaction>
</comment>
<dbReference type="EC" id="2.7.7.74" evidence="4"/>
<feature type="transmembrane region" description="Helical" evidence="11">
    <location>
        <begin position="332"/>
        <end position="352"/>
    </location>
</feature>
<evidence type="ECO:0000256" key="2">
    <source>
        <dbReference type="ARBA" id="ARBA00006982"/>
    </source>
</evidence>
<dbReference type="EC" id="2.7.8.34" evidence="5"/>
<dbReference type="InterPro" id="IPR043130">
    <property type="entry name" value="CDP-OH_PTrfase_TM_dom"/>
</dbReference>
<dbReference type="RefSeq" id="WP_187241737.1">
    <property type="nucleotide sequence ID" value="NZ_BAAAOK010000008.1"/>
</dbReference>
<gene>
    <name evidence="12" type="ORF">HKK74_04440</name>
</gene>
<feature type="region of interest" description="Disordered" evidence="10">
    <location>
        <begin position="462"/>
        <end position="488"/>
    </location>
</feature>